<gene>
    <name evidence="2" type="ORF">RAK27_11660</name>
</gene>
<dbReference type="CDD" id="cd05244">
    <property type="entry name" value="BVR-B_like_SDR_a"/>
    <property type="match status" value="1"/>
</dbReference>
<dbReference type="PANTHER" id="PTHR43355:SF2">
    <property type="entry name" value="FLAVIN REDUCTASE (NADPH)"/>
    <property type="match status" value="1"/>
</dbReference>
<dbReference type="InterPro" id="IPR016040">
    <property type="entry name" value="NAD(P)-bd_dom"/>
</dbReference>
<proteinExistence type="predicted"/>
<name>A0AAW9JXH1_CARML</name>
<protein>
    <submittedName>
        <fullName evidence="2">NAD(P)-dependent oxidoreductase</fullName>
    </submittedName>
</protein>
<sequence>MKIGIIAASGKAGTMIMKEAISRGHEVTAIVRNAAKITDSQVTVLERDILEISYADVKEFDILVDAFNAPHGQEELHQTSLAHLTKILAGHKTPRLIVVGGAGSLYVDPAKTIRVMDTPDFPDAFLPTASNMGTAFDALKANNEITWTYLSPSAMFLPDGERTGSYTVGLDNLLANAAGASEISYADYAIALLDEAEAGKHINQRFTVGSK</sequence>
<dbReference type="SUPFAM" id="SSF51735">
    <property type="entry name" value="NAD(P)-binding Rossmann-fold domains"/>
    <property type="match status" value="1"/>
</dbReference>
<dbReference type="EMBL" id="JAVBVO010000003">
    <property type="protein sequence ID" value="MDZ5759319.1"/>
    <property type="molecule type" value="Genomic_DNA"/>
</dbReference>
<dbReference type="Proteomes" id="UP001290462">
    <property type="component" value="Unassembled WGS sequence"/>
</dbReference>
<evidence type="ECO:0000313" key="3">
    <source>
        <dbReference type="Proteomes" id="UP001290462"/>
    </source>
</evidence>
<evidence type="ECO:0000313" key="2">
    <source>
        <dbReference type="EMBL" id="MDZ5759319.1"/>
    </source>
</evidence>
<organism evidence="2 3">
    <name type="scientific">Carnobacterium maltaromaticum</name>
    <name type="common">Carnobacterium piscicola</name>
    <dbReference type="NCBI Taxonomy" id="2751"/>
    <lineage>
        <taxon>Bacteria</taxon>
        <taxon>Bacillati</taxon>
        <taxon>Bacillota</taxon>
        <taxon>Bacilli</taxon>
        <taxon>Lactobacillales</taxon>
        <taxon>Carnobacteriaceae</taxon>
        <taxon>Carnobacterium</taxon>
    </lineage>
</organism>
<accession>A0AAW9JXH1</accession>
<dbReference type="PANTHER" id="PTHR43355">
    <property type="entry name" value="FLAVIN REDUCTASE (NADPH)"/>
    <property type="match status" value="1"/>
</dbReference>
<reference evidence="2" key="1">
    <citation type="submission" date="2023-08" db="EMBL/GenBank/DDBJ databases">
        <title>Genomic characterization of piscicolin 126 produced by Carnobacterium maltaromaticum CM22 strain isolated from salmon (Salmo salar).</title>
        <authorList>
            <person name="Gonzalez-Gragera E."/>
            <person name="Garcia-Lopez J.D."/>
            <person name="Teso-Perez C."/>
            <person name="Gimenez-Hernandez I."/>
            <person name="Peralta-Sanchez J.M."/>
            <person name="Valdivia E."/>
            <person name="Montalban-Lopez M."/>
            <person name="Martin-Platero A.M."/>
            <person name="Banos A."/>
            <person name="Martinez-Bueno M."/>
        </authorList>
    </citation>
    <scope>NUCLEOTIDE SEQUENCE</scope>
    <source>
        <strain evidence="2">CM22</strain>
    </source>
</reference>
<dbReference type="InterPro" id="IPR036291">
    <property type="entry name" value="NAD(P)-bd_dom_sf"/>
</dbReference>
<evidence type="ECO:0000259" key="1">
    <source>
        <dbReference type="Pfam" id="PF13460"/>
    </source>
</evidence>
<dbReference type="RefSeq" id="WP_010053504.1">
    <property type="nucleotide sequence ID" value="NZ_JAVBVO010000003.1"/>
</dbReference>
<dbReference type="Gene3D" id="3.40.50.720">
    <property type="entry name" value="NAD(P)-binding Rossmann-like Domain"/>
    <property type="match status" value="1"/>
</dbReference>
<dbReference type="Pfam" id="PF13460">
    <property type="entry name" value="NAD_binding_10"/>
    <property type="match status" value="1"/>
</dbReference>
<dbReference type="InterPro" id="IPR051606">
    <property type="entry name" value="Polyketide_Oxido-like"/>
</dbReference>
<dbReference type="AlphaFoldDB" id="A0AAW9JXH1"/>
<comment type="caution">
    <text evidence="2">The sequence shown here is derived from an EMBL/GenBank/DDBJ whole genome shotgun (WGS) entry which is preliminary data.</text>
</comment>
<feature type="domain" description="NAD(P)-binding" evidence="1">
    <location>
        <begin position="8"/>
        <end position="195"/>
    </location>
</feature>
<dbReference type="GO" id="GO:0016646">
    <property type="term" value="F:oxidoreductase activity, acting on the CH-NH group of donors, NAD or NADP as acceptor"/>
    <property type="evidence" value="ECO:0007669"/>
    <property type="project" value="TreeGrafter"/>
</dbReference>